<organism evidence="2 3">
    <name type="scientific">Thalassiosira oceanica</name>
    <name type="common">Marine diatom</name>
    <dbReference type="NCBI Taxonomy" id="159749"/>
    <lineage>
        <taxon>Eukaryota</taxon>
        <taxon>Sar</taxon>
        <taxon>Stramenopiles</taxon>
        <taxon>Ochrophyta</taxon>
        <taxon>Bacillariophyta</taxon>
        <taxon>Coscinodiscophyceae</taxon>
        <taxon>Thalassiosirophycidae</taxon>
        <taxon>Thalassiosirales</taxon>
        <taxon>Thalassiosiraceae</taxon>
        <taxon>Thalassiosira</taxon>
    </lineage>
</organism>
<name>K0TN25_THAOC</name>
<dbReference type="AlphaFoldDB" id="K0TN25"/>
<sequence>MSRAPPSATVSRTRGNAQRTVEEGVPFTTTGYDGKKYPAVYRLKKSGSGRTVGSPKKFALFYTHEPRPPLGKKPADLPDDSQFLYLTSGEIGTRLFGIGAQGGSSRATKTGRHGEMSKDSSLANLASSPERFAESLNLSQDPALERDDLVPVVLWPGSTGKNTTGTSLEELRVNLNVAKKYRTSGKEGENTMQAVACKGLLLIAIEGTWNVARKMANRLPQNVLRLDISDAIASNFASSSDIFSVASDLPAPMTINSPSLLAPLRRQGEEGSFDNVSTLEATIVALYELGLPDQDAKKILDAARLKVDRIREYTGKIFAR</sequence>
<accession>K0TN25</accession>
<proteinExistence type="predicted"/>
<evidence type="ECO:0000256" key="1">
    <source>
        <dbReference type="SAM" id="MobiDB-lite"/>
    </source>
</evidence>
<comment type="caution">
    <text evidence="2">The sequence shown here is derived from an EMBL/GenBank/DDBJ whole genome shotgun (WGS) entry which is preliminary data.</text>
</comment>
<keyword evidence="3" id="KW-1185">Reference proteome</keyword>
<evidence type="ECO:0000313" key="2">
    <source>
        <dbReference type="EMBL" id="EJK76761.1"/>
    </source>
</evidence>
<evidence type="ECO:0000313" key="3">
    <source>
        <dbReference type="Proteomes" id="UP000266841"/>
    </source>
</evidence>
<reference evidence="2 3" key="1">
    <citation type="journal article" date="2012" name="Genome Biol.">
        <title>Genome and low-iron response of an oceanic diatom adapted to chronic iron limitation.</title>
        <authorList>
            <person name="Lommer M."/>
            <person name="Specht M."/>
            <person name="Roy A.S."/>
            <person name="Kraemer L."/>
            <person name="Andreson R."/>
            <person name="Gutowska M.A."/>
            <person name="Wolf J."/>
            <person name="Bergner S.V."/>
            <person name="Schilhabel M.B."/>
            <person name="Klostermeier U.C."/>
            <person name="Beiko R.G."/>
            <person name="Rosenstiel P."/>
            <person name="Hippler M."/>
            <person name="Laroche J."/>
        </authorList>
    </citation>
    <scope>NUCLEOTIDE SEQUENCE [LARGE SCALE GENOMIC DNA]</scope>
    <source>
        <strain evidence="2 3">CCMP1005</strain>
    </source>
</reference>
<feature type="region of interest" description="Disordered" evidence="1">
    <location>
        <begin position="1"/>
        <end position="29"/>
    </location>
</feature>
<protein>
    <submittedName>
        <fullName evidence="2">Uncharacterized protein</fullName>
    </submittedName>
</protein>
<gene>
    <name evidence="2" type="ORF">THAOC_01463</name>
</gene>
<feature type="compositionally biased region" description="Polar residues" evidence="1">
    <location>
        <begin position="8"/>
        <end position="19"/>
    </location>
</feature>
<dbReference type="Proteomes" id="UP000266841">
    <property type="component" value="Unassembled WGS sequence"/>
</dbReference>
<dbReference type="EMBL" id="AGNL01001737">
    <property type="protein sequence ID" value="EJK76761.1"/>
    <property type="molecule type" value="Genomic_DNA"/>
</dbReference>